<dbReference type="Proteomes" id="UP000321532">
    <property type="component" value="Unassembled WGS sequence"/>
</dbReference>
<dbReference type="GO" id="GO:0004222">
    <property type="term" value="F:metalloendopeptidase activity"/>
    <property type="evidence" value="ECO:0007669"/>
    <property type="project" value="TreeGrafter"/>
</dbReference>
<comment type="caution">
    <text evidence="3">The sequence shown here is derived from an EMBL/GenBank/DDBJ whole genome shotgun (WGS) entry which is preliminary data.</text>
</comment>
<dbReference type="PANTHER" id="PTHR21666:SF285">
    <property type="entry name" value="M23 FAMILY METALLOPEPTIDASE"/>
    <property type="match status" value="1"/>
</dbReference>
<organism evidence="3 4">
    <name type="scientific">Adhaeribacter aerolatus</name>
    <dbReference type="NCBI Taxonomy" id="670289"/>
    <lineage>
        <taxon>Bacteria</taxon>
        <taxon>Pseudomonadati</taxon>
        <taxon>Bacteroidota</taxon>
        <taxon>Cytophagia</taxon>
        <taxon>Cytophagales</taxon>
        <taxon>Hymenobacteraceae</taxon>
        <taxon>Adhaeribacter</taxon>
    </lineage>
</organism>
<dbReference type="PANTHER" id="PTHR21666">
    <property type="entry name" value="PEPTIDASE-RELATED"/>
    <property type="match status" value="1"/>
</dbReference>
<keyword evidence="4" id="KW-1185">Reference proteome</keyword>
<evidence type="ECO:0000256" key="1">
    <source>
        <dbReference type="SAM" id="SignalP"/>
    </source>
</evidence>
<dbReference type="RefSeq" id="WP_246150829.1">
    <property type="nucleotide sequence ID" value="NZ_BJYS01000006.1"/>
</dbReference>
<dbReference type="InterPro" id="IPR016047">
    <property type="entry name" value="M23ase_b-sheet_dom"/>
</dbReference>
<proteinExistence type="predicted"/>
<dbReference type="Gene3D" id="2.70.70.10">
    <property type="entry name" value="Glucose Permease (Domain IIA)"/>
    <property type="match status" value="1"/>
</dbReference>
<evidence type="ECO:0000259" key="2">
    <source>
        <dbReference type="Pfam" id="PF01551"/>
    </source>
</evidence>
<feature type="chain" id="PRO_5022143360" description="M23ase beta-sheet core domain-containing protein" evidence="1">
    <location>
        <begin position="25"/>
        <end position="640"/>
    </location>
</feature>
<dbReference type="AlphaFoldDB" id="A0A512AUX7"/>
<name>A0A512AUX7_9BACT</name>
<feature type="domain" description="M23ase beta-sheet core" evidence="2">
    <location>
        <begin position="65"/>
        <end position="122"/>
    </location>
</feature>
<gene>
    <name evidence="3" type="ORF">AAE02nite_11690</name>
</gene>
<feature type="domain" description="M23ase beta-sheet core" evidence="2">
    <location>
        <begin position="152"/>
        <end position="182"/>
    </location>
</feature>
<accession>A0A512AUX7</accession>
<evidence type="ECO:0000313" key="4">
    <source>
        <dbReference type="Proteomes" id="UP000321532"/>
    </source>
</evidence>
<keyword evidence="1" id="KW-0732">Signal</keyword>
<sequence>MKLNSKTRLAFFSLLFLFAFNGQAQFNQLEYTPDLVPTGYFGFPIMPGQQNFLAGSMGEIRPNHFHGGIDIKTNQVTGLPVYAAADGYISRIEVSTYGYGNMIYITHPNGLVTTYAHLESFSPAIWDYVLRKHYEQEAFELRLNIPKDMFVVRKGDEIAKSGNTGGSGGPHLHFEVRDEKNALLNPLKYNFPEIRDDIAPTFNAIAIKTLSIDSRVNNRFGRFEFTPVKNGTDLTLPDTLSAHGLIGFEVFAFDRLNQAPNKNGVQQVDILIDGKPFYNHLIDGVPFELNRHVSWHINYEYYKTTGKNFQKCYVDDGNRLPIYNAGAGRGKLRVEPGRTYGVTVVLKDSHNNTTTLQFTLRGEKPAYFYTPGPMVKKPDFSYEIAENLLKVIAGDTARQPQSMRLFVGKMQYDLVPSYSQASYAVYLYDLRGGLPDSIRWNNLTKKFAQNLAVPAGTEYAFTNRYMNIIFNKNSLFDTLYLHTSYNNGIYSISSPLTPLFQPVKVTLKANENITDKSKAAVYYLGWGNSRGFLGGAWEGDNITFSARNLGKYKIFSDTKPPTVRLLTKSPQVIKLKIADDLSGVTSFRAELNGEFLLMTFEHKNATLTSERLNKAEPLAGDFVLRLKDAIGNETIYRVKI</sequence>
<dbReference type="EMBL" id="BJYS01000006">
    <property type="protein sequence ID" value="GEO03505.1"/>
    <property type="molecule type" value="Genomic_DNA"/>
</dbReference>
<dbReference type="Pfam" id="PF01551">
    <property type="entry name" value="Peptidase_M23"/>
    <property type="match status" value="2"/>
</dbReference>
<evidence type="ECO:0000313" key="3">
    <source>
        <dbReference type="EMBL" id="GEO03505.1"/>
    </source>
</evidence>
<feature type="signal peptide" evidence="1">
    <location>
        <begin position="1"/>
        <end position="24"/>
    </location>
</feature>
<protein>
    <recommendedName>
        <fullName evidence="2">M23ase beta-sheet core domain-containing protein</fullName>
    </recommendedName>
</protein>
<reference evidence="3 4" key="1">
    <citation type="submission" date="2019-07" db="EMBL/GenBank/DDBJ databases">
        <title>Whole genome shotgun sequence of Adhaeribacter aerolatus NBRC 106133.</title>
        <authorList>
            <person name="Hosoyama A."/>
            <person name="Uohara A."/>
            <person name="Ohji S."/>
            <person name="Ichikawa N."/>
        </authorList>
    </citation>
    <scope>NUCLEOTIDE SEQUENCE [LARGE SCALE GENOMIC DNA]</scope>
    <source>
        <strain evidence="3 4">NBRC 106133</strain>
    </source>
</reference>
<dbReference type="CDD" id="cd12797">
    <property type="entry name" value="M23_peptidase"/>
    <property type="match status" value="1"/>
</dbReference>
<dbReference type="SUPFAM" id="SSF51261">
    <property type="entry name" value="Duplicated hybrid motif"/>
    <property type="match status" value="1"/>
</dbReference>
<dbReference type="InterPro" id="IPR050570">
    <property type="entry name" value="Cell_wall_metabolism_enzyme"/>
</dbReference>
<dbReference type="InterPro" id="IPR011055">
    <property type="entry name" value="Dup_hybrid_motif"/>
</dbReference>